<dbReference type="OrthoDB" id="7806016at2"/>
<keyword evidence="1 6" id="KW-0808">Transferase</keyword>
<dbReference type="Gene3D" id="1.10.510.10">
    <property type="entry name" value="Transferase(Phosphotransferase) domain 1"/>
    <property type="match status" value="1"/>
</dbReference>
<evidence type="ECO:0000313" key="7">
    <source>
        <dbReference type="Proteomes" id="UP000315700"/>
    </source>
</evidence>
<evidence type="ECO:0000256" key="3">
    <source>
        <dbReference type="ARBA" id="ARBA00022777"/>
    </source>
</evidence>
<dbReference type="KEGG" id="ccos:Pan44_27570"/>
<dbReference type="InterPro" id="IPR011006">
    <property type="entry name" value="CheY-like_superfamily"/>
</dbReference>
<dbReference type="SUPFAM" id="SSF52172">
    <property type="entry name" value="CheY-like"/>
    <property type="match status" value="1"/>
</dbReference>
<reference evidence="6 7" key="1">
    <citation type="submission" date="2019-02" db="EMBL/GenBank/DDBJ databases">
        <title>Deep-cultivation of Planctomycetes and their phenomic and genomic characterization uncovers novel biology.</title>
        <authorList>
            <person name="Wiegand S."/>
            <person name="Jogler M."/>
            <person name="Boedeker C."/>
            <person name="Pinto D."/>
            <person name="Vollmers J."/>
            <person name="Rivas-Marin E."/>
            <person name="Kohn T."/>
            <person name="Peeters S.H."/>
            <person name="Heuer A."/>
            <person name="Rast P."/>
            <person name="Oberbeckmann S."/>
            <person name="Bunk B."/>
            <person name="Jeske O."/>
            <person name="Meyerdierks A."/>
            <person name="Storesund J.E."/>
            <person name="Kallscheuer N."/>
            <person name="Luecker S."/>
            <person name="Lage O.M."/>
            <person name="Pohl T."/>
            <person name="Merkel B.J."/>
            <person name="Hornburger P."/>
            <person name="Mueller R.-W."/>
            <person name="Bruemmer F."/>
            <person name="Labrenz M."/>
            <person name="Spormann A.M."/>
            <person name="Op den Camp H."/>
            <person name="Overmann J."/>
            <person name="Amann R."/>
            <person name="Jetten M.S.M."/>
            <person name="Mascher T."/>
            <person name="Medema M.H."/>
            <person name="Devos D.P."/>
            <person name="Kaster A.-K."/>
            <person name="Ovreas L."/>
            <person name="Rohde M."/>
            <person name="Galperin M.Y."/>
            <person name="Jogler C."/>
        </authorList>
    </citation>
    <scope>NUCLEOTIDE SEQUENCE [LARGE SCALE GENOMIC DNA]</scope>
    <source>
        <strain evidence="6 7">Pan44</strain>
    </source>
</reference>
<feature type="domain" description="Protein kinase" evidence="5">
    <location>
        <begin position="71"/>
        <end position="332"/>
    </location>
</feature>
<evidence type="ECO:0000313" key="6">
    <source>
        <dbReference type="EMBL" id="QDT54722.1"/>
    </source>
</evidence>
<dbReference type="SMART" id="SM00220">
    <property type="entry name" value="S_TKc"/>
    <property type="match status" value="1"/>
</dbReference>
<dbReference type="SUPFAM" id="SSF56112">
    <property type="entry name" value="Protein kinase-like (PK-like)"/>
    <property type="match status" value="1"/>
</dbReference>
<dbReference type="CDD" id="cd14014">
    <property type="entry name" value="STKc_PknB_like"/>
    <property type="match status" value="1"/>
</dbReference>
<evidence type="ECO:0000256" key="4">
    <source>
        <dbReference type="ARBA" id="ARBA00022840"/>
    </source>
</evidence>
<dbReference type="Gene3D" id="3.40.50.2300">
    <property type="match status" value="1"/>
</dbReference>
<evidence type="ECO:0000256" key="2">
    <source>
        <dbReference type="ARBA" id="ARBA00022741"/>
    </source>
</evidence>
<gene>
    <name evidence="6" type="primary">pknB_8</name>
    <name evidence="6" type="ORF">Pan44_27570</name>
</gene>
<dbReference type="RefSeq" id="WP_145030559.1">
    <property type="nucleotide sequence ID" value="NZ_CP036271.1"/>
</dbReference>
<dbReference type="AlphaFoldDB" id="A0A517SF19"/>
<dbReference type="Pfam" id="PF00069">
    <property type="entry name" value="Pkinase"/>
    <property type="match status" value="1"/>
</dbReference>
<dbReference type="Proteomes" id="UP000315700">
    <property type="component" value="Chromosome"/>
</dbReference>
<dbReference type="InParanoid" id="A0A517SF19"/>
<dbReference type="PROSITE" id="PS50011">
    <property type="entry name" value="PROTEIN_KINASE_DOM"/>
    <property type="match status" value="1"/>
</dbReference>
<dbReference type="GO" id="GO:0004674">
    <property type="term" value="F:protein serine/threonine kinase activity"/>
    <property type="evidence" value="ECO:0007669"/>
    <property type="project" value="UniProtKB-EC"/>
</dbReference>
<dbReference type="InterPro" id="IPR011009">
    <property type="entry name" value="Kinase-like_dom_sf"/>
</dbReference>
<evidence type="ECO:0000256" key="1">
    <source>
        <dbReference type="ARBA" id="ARBA00022679"/>
    </source>
</evidence>
<protein>
    <submittedName>
        <fullName evidence="6">Serine/threonine-protein kinase PknB</fullName>
        <ecNumber evidence="6">2.7.11.1</ecNumber>
    </submittedName>
</protein>
<keyword evidence="2" id="KW-0547">Nucleotide-binding</keyword>
<dbReference type="PANTHER" id="PTHR43289">
    <property type="entry name" value="MITOGEN-ACTIVATED PROTEIN KINASE KINASE KINASE 20-RELATED"/>
    <property type="match status" value="1"/>
</dbReference>
<name>A0A517SF19_9PLAN</name>
<dbReference type="EC" id="2.7.11.1" evidence="6"/>
<dbReference type="PANTHER" id="PTHR43289:SF34">
    <property type="entry name" value="SERINE_THREONINE-PROTEIN KINASE YBDM-RELATED"/>
    <property type="match status" value="1"/>
</dbReference>
<accession>A0A517SF19</accession>
<sequence length="489" mass="54609">MLPSTPEALIDQLVRQRILNARELPADLISSVASGTVDAALATLERRELLTAMQIERIRKGDTDGLVLGDYKLLYRNASGSFARVYRAASIIDGTMIGLKLLRERWSGDRDIVNLFHREGEIGQRLQHPNIVPVYECSSQGKFHYITMEFVEGGNLKNFLKIRGKLSPLETCRFILDMARGLEYALSKGYTHRDLKLTNALMSATGVAKLIDFGLAAEDSVFSRVGGDEMQTALEYSTLERHTNAPKNDCRSDLYFLGGIMFELLTGEPPYPPTKDREERKRFGRYRDVRPVTSIDPRLPYKVAGVVDRLMQTNPDNRFQTPGELVFEMEAIVRELGGTVTPVVAEAAKPAPADAAATTTKTAQPTILCIENRPKHQDVLRDYFSRHGFKLILVGDIDRAIQRVNATPPDCAVLMGDILGDRLESENARLRDMNRMRDTQFFIVLSEGQAKLKSQLAAELPGVNLLVQPITLRDLRKHLTATLEGRAAV</sequence>
<proteinExistence type="predicted"/>
<dbReference type="GO" id="GO:0005524">
    <property type="term" value="F:ATP binding"/>
    <property type="evidence" value="ECO:0007669"/>
    <property type="project" value="UniProtKB-KW"/>
</dbReference>
<organism evidence="6 7">
    <name type="scientific">Caulifigura coniformis</name>
    <dbReference type="NCBI Taxonomy" id="2527983"/>
    <lineage>
        <taxon>Bacteria</taxon>
        <taxon>Pseudomonadati</taxon>
        <taxon>Planctomycetota</taxon>
        <taxon>Planctomycetia</taxon>
        <taxon>Planctomycetales</taxon>
        <taxon>Planctomycetaceae</taxon>
        <taxon>Caulifigura</taxon>
    </lineage>
</organism>
<keyword evidence="7" id="KW-1185">Reference proteome</keyword>
<dbReference type="InterPro" id="IPR000719">
    <property type="entry name" value="Prot_kinase_dom"/>
</dbReference>
<dbReference type="EMBL" id="CP036271">
    <property type="protein sequence ID" value="QDT54722.1"/>
    <property type="molecule type" value="Genomic_DNA"/>
</dbReference>
<keyword evidence="3 6" id="KW-0418">Kinase</keyword>
<evidence type="ECO:0000259" key="5">
    <source>
        <dbReference type="PROSITE" id="PS50011"/>
    </source>
</evidence>
<keyword evidence="4" id="KW-0067">ATP-binding</keyword>